<dbReference type="InterPro" id="IPR050671">
    <property type="entry name" value="CD300_family_receptors"/>
</dbReference>
<keyword evidence="10" id="KW-0325">Glycoprotein</keyword>
<evidence type="ECO:0000256" key="7">
    <source>
        <dbReference type="ARBA" id="ARBA00022989"/>
    </source>
</evidence>
<evidence type="ECO:0000256" key="8">
    <source>
        <dbReference type="ARBA" id="ARBA00023136"/>
    </source>
</evidence>
<keyword evidence="14" id="KW-1185">Reference proteome</keyword>
<keyword evidence="8" id="KW-0472">Membrane</keyword>
<dbReference type="CDD" id="cd05716">
    <property type="entry name" value="IgV_pIgR_like"/>
    <property type="match status" value="1"/>
</dbReference>
<dbReference type="InterPro" id="IPR003599">
    <property type="entry name" value="Ig_sub"/>
</dbReference>
<name>A0A8D2JIQ4_VARKO</name>
<evidence type="ECO:0000256" key="11">
    <source>
        <dbReference type="ARBA" id="ARBA00023319"/>
    </source>
</evidence>
<evidence type="ECO:0000259" key="12">
    <source>
        <dbReference type="SMART" id="SM00409"/>
    </source>
</evidence>
<dbReference type="InterPro" id="IPR013106">
    <property type="entry name" value="Ig_V-set"/>
</dbReference>
<dbReference type="SMART" id="SM00409">
    <property type="entry name" value="IG"/>
    <property type="match status" value="1"/>
</dbReference>
<evidence type="ECO:0000313" key="14">
    <source>
        <dbReference type="Proteomes" id="UP000694545"/>
    </source>
</evidence>
<evidence type="ECO:0000256" key="10">
    <source>
        <dbReference type="ARBA" id="ARBA00023180"/>
    </source>
</evidence>
<comment type="subcellular location">
    <subcellularLocation>
        <location evidence="1">Cell membrane</location>
        <topology evidence="1">Single-pass type I membrane protein</topology>
    </subcellularLocation>
    <subcellularLocation>
        <location evidence="2">Secreted</location>
    </subcellularLocation>
</comment>
<evidence type="ECO:0000256" key="4">
    <source>
        <dbReference type="ARBA" id="ARBA00022525"/>
    </source>
</evidence>
<evidence type="ECO:0000256" key="6">
    <source>
        <dbReference type="ARBA" id="ARBA00022729"/>
    </source>
</evidence>
<sequence length="126" mass="14093">MAANQVCYFIFSASSPIFGPRQVTGLLGGSVKVKCFYPRTSVNRHSRKYWCKESARQCATIISSNGFVARPYEGRASLTDYPENGIFIIEISQLQQRDIGSYKCGVGLNDRGLSFRCIHISYSYSV</sequence>
<evidence type="ECO:0000256" key="9">
    <source>
        <dbReference type="ARBA" id="ARBA00023157"/>
    </source>
</evidence>
<evidence type="ECO:0000256" key="2">
    <source>
        <dbReference type="ARBA" id="ARBA00004613"/>
    </source>
</evidence>
<proteinExistence type="predicted"/>
<reference evidence="13" key="2">
    <citation type="submission" date="2025-09" db="UniProtKB">
        <authorList>
            <consortium name="Ensembl"/>
        </authorList>
    </citation>
    <scope>IDENTIFICATION</scope>
</reference>
<evidence type="ECO:0000256" key="3">
    <source>
        <dbReference type="ARBA" id="ARBA00022475"/>
    </source>
</evidence>
<dbReference type="AlphaFoldDB" id="A0A8D2JIQ4"/>
<dbReference type="PANTHER" id="PTHR11860">
    <property type="entry name" value="POLYMERIC-IMMUNOGLOBULIN RECEPTOR"/>
    <property type="match status" value="1"/>
</dbReference>
<dbReference type="InterPro" id="IPR036179">
    <property type="entry name" value="Ig-like_dom_sf"/>
</dbReference>
<keyword evidence="7" id="KW-1133">Transmembrane helix</keyword>
<dbReference type="PANTHER" id="PTHR11860:SF82">
    <property type="entry name" value="POLYMERIC IMMUNOGLOBULIN RECEPTOR"/>
    <property type="match status" value="1"/>
</dbReference>
<reference evidence="13" key="1">
    <citation type="submission" date="2025-08" db="UniProtKB">
        <authorList>
            <consortium name="Ensembl"/>
        </authorList>
    </citation>
    <scope>IDENTIFICATION</scope>
</reference>
<evidence type="ECO:0000256" key="5">
    <source>
        <dbReference type="ARBA" id="ARBA00022692"/>
    </source>
</evidence>
<accession>A0A8D2JIQ4</accession>
<dbReference type="GO" id="GO:0005576">
    <property type="term" value="C:extracellular region"/>
    <property type="evidence" value="ECO:0007669"/>
    <property type="project" value="UniProtKB-SubCell"/>
</dbReference>
<keyword evidence="6" id="KW-0732">Signal</keyword>
<dbReference type="OMA" id="WCKIAAN"/>
<dbReference type="Ensembl" id="ENSVKKT00000013492.1">
    <property type="protein sequence ID" value="ENSVKKP00000013174.1"/>
    <property type="gene ID" value="ENSVKKG00000009116.1"/>
</dbReference>
<keyword evidence="9" id="KW-1015">Disulfide bond</keyword>
<keyword evidence="4" id="KW-0964">Secreted</keyword>
<dbReference type="InterPro" id="IPR013783">
    <property type="entry name" value="Ig-like_fold"/>
</dbReference>
<protein>
    <recommendedName>
        <fullName evidence="12">Immunoglobulin domain-containing protein</fullName>
    </recommendedName>
</protein>
<organism evidence="13 14">
    <name type="scientific">Varanus komodoensis</name>
    <name type="common">Komodo dragon</name>
    <dbReference type="NCBI Taxonomy" id="61221"/>
    <lineage>
        <taxon>Eukaryota</taxon>
        <taxon>Metazoa</taxon>
        <taxon>Chordata</taxon>
        <taxon>Craniata</taxon>
        <taxon>Vertebrata</taxon>
        <taxon>Euteleostomi</taxon>
        <taxon>Lepidosauria</taxon>
        <taxon>Squamata</taxon>
        <taxon>Bifurcata</taxon>
        <taxon>Unidentata</taxon>
        <taxon>Episquamata</taxon>
        <taxon>Toxicofera</taxon>
        <taxon>Anguimorpha</taxon>
        <taxon>Paleoanguimorpha</taxon>
        <taxon>Varanoidea</taxon>
        <taxon>Varanidae</taxon>
        <taxon>Varanus</taxon>
    </lineage>
</organism>
<dbReference type="Gene3D" id="2.60.40.10">
    <property type="entry name" value="Immunoglobulins"/>
    <property type="match status" value="1"/>
</dbReference>
<dbReference type="Proteomes" id="UP000694545">
    <property type="component" value="Unplaced"/>
</dbReference>
<evidence type="ECO:0000313" key="13">
    <source>
        <dbReference type="Ensembl" id="ENSVKKP00000013174.1"/>
    </source>
</evidence>
<dbReference type="Pfam" id="PF07686">
    <property type="entry name" value="V-set"/>
    <property type="match status" value="1"/>
</dbReference>
<evidence type="ECO:0000256" key="1">
    <source>
        <dbReference type="ARBA" id="ARBA00004251"/>
    </source>
</evidence>
<keyword evidence="11" id="KW-0393">Immunoglobulin domain</keyword>
<feature type="domain" description="Immunoglobulin" evidence="12">
    <location>
        <begin position="20"/>
        <end position="123"/>
    </location>
</feature>
<dbReference type="GO" id="GO:0005886">
    <property type="term" value="C:plasma membrane"/>
    <property type="evidence" value="ECO:0007669"/>
    <property type="project" value="UniProtKB-SubCell"/>
</dbReference>
<keyword evidence="3" id="KW-1003">Cell membrane</keyword>
<dbReference type="SUPFAM" id="SSF48726">
    <property type="entry name" value="Immunoglobulin"/>
    <property type="match status" value="1"/>
</dbReference>
<keyword evidence="5" id="KW-0812">Transmembrane</keyword>
<dbReference type="GO" id="GO:0004888">
    <property type="term" value="F:transmembrane signaling receptor activity"/>
    <property type="evidence" value="ECO:0007669"/>
    <property type="project" value="TreeGrafter"/>
</dbReference>